<evidence type="ECO:0000256" key="4">
    <source>
        <dbReference type="ARBA" id="ARBA00022723"/>
    </source>
</evidence>
<keyword evidence="4" id="KW-0479">Metal-binding</keyword>
<dbReference type="GO" id="GO:0008270">
    <property type="term" value="F:zinc ion binding"/>
    <property type="evidence" value="ECO:0007669"/>
    <property type="project" value="UniProtKB-KW"/>
</dbReference>
<organism evidence="11 12">
    <name type="scientific">Paramecium octaurelia</name>
    <dbReference type="NCBI Taxonomy" id="43137"/>
    <lineage>
        <taxon>Eukaryota</taxon>
        <taxon>Sar</taxon>
        <taxon>Alveolata</taxon>
        <taxon>Ciliophora</taxon>
        <taxon>Intramacronucleata</taxon>
        <taxon>Oligohymenophorea</taxon>
        <taxon>Peniculida</taxon>
        <taxon>Parameciidae</taxon>
        <taxon>Paramecium</taxon>
    </lineage>
</organism>
<dbReference type="PROSITE" id="PS50089">
    <property type="entry name" value="ZF_RING_2"/>
    <property type="match status" value="1"/>
</dbReference>
<evidence type="ECO:0000256" key="5">
    <source>
        <dbReference type="ARBA" id="ARBA00022771"/>
    </source>
</evidence>
<dbReference type="InterPro" id="IPR045191">
    <property type="entry name" value="MBR1/2-like"/>
</dbReference>
<evidence type="ECO:0000259" key="10">
    <source>
        <dbReference type="PROSITE" id="PS50089"/>
    </source>
</evidence>
<feature type="transmembrane region" description="Helical" evidence="9">
    <location>
        <begin position="172"/>
        <end position="191"/>
    </location>
</feature>
<dbReference type="EMBL" id="CAJJDP010000009">
    <property type="protein sequence ID" value="CAD8139235.1"/>
    <property type="molecule type" value="Genomic_DNA"/>
</dbReference>
<keyword evidence="3" id="KW-0808">Transferase</keyword>
<gene>
    <name evidence="11" type="ORF">POCTA_138.1.T0100318</name>
</gene>
<dbReference type="AlphaFoldDB" id="A0A8S1SFU2"/>
<sequence>MSHRRLSNNYSEKLDTSGDVGLPKTQEISELFLNYLKAQSISESDCLSRSKDILQKLQTAIILFSCYEAITFFGCLTVLIISLELKIIFIAIGLFFKLLTFIYLIFQVRKQIKCIGLKSTITRKIFLEILKQDKTIDPENRVEIRLVDFNVATKLTFKKFIQEFTIFHRKSFITVLILTIVIYVLYFNLILQESKVNQYLIFSEFALITLPLTLTIISLTLLLLFLLINCLINLVDMIVRLFINIFISVPRLIRFLLMIFRIKKENHSVLMKYVHTQHTSKDICSICLCSFQNQCILLPCQHLFHIDCIEKWFFGNNSCPICRAKINNNDDNQQK</sequence>
<reference evidence="11" key="1">
    <citation type="submission" date="2021-01" db="EMBL/GenBank/DDBJ databases">
        <authorList>
            <consortium name="Genoscope - CEA"/>
            <person name="William W."/>
        </authorList>
    </citation>
    <scope>NUCLEOTIDE SEQUENCE</scope>
</reference>
<keyword evidence="9" id="KW-0472">Membrane</keyword>
<evidence type="ECO:0000313" key="12">
    <source>
        <dbReference type="Proteomes" id="UP000683925"/>
    </source>
</evidence>
<name>A0A8S1SFU2_PAROT</name>
<proteinExistence type="predicted"/>
<keyword evidence="6" id="KW-0833">Ubl conjugation pathway</keyword>
<feature type="transmembrane region" description="Helical" evidence="9">
    <location>
        <begin position="87"/>
        <end position="106"/>
    </location>
</feature>
<accession>A0A8S1SFU2</accession>
<dbReference type="PANTHER" id="PTHR22937:SF65">
    <property type="entry name" value="E3 UBIQUITIN-PROTEIN LIGASE ARK2C"/>
    <property type="match status" value="1"/>
</dbReference>
<evidence type="ECO:0000256" key="1">
    <source>
        <dbReference type="ARBA" id="ARBA00000900"/>
    </source>
</evidence>
<evidence type="ECO:0000313" key="11">
    <source>
        <dbReference type="EMBL" id="CAD8139235.1"/>
    </source>
</evidence>
<dbReference type="EC" id="2.3.2.27" evidence="2"/>
<comment type="catalytic activity">
    <reaction evidence="1">
        <text>S-ubiquitinyl-[E2 ubiquitin-conjugating enzyme]-L-cysteine + [acceptor protein]-L-lysine = [E2 ubiquitin-conjugating enzyme]-L-cysteine + N(6)-ubiquitinyl-[acceptor protein]-L-lysine.</text>
        <dbReference type="EC" id="2.3.2.27"/>
    </reaction>
</comment>
<dbReference type="Proteomes" id="UP000683925">
    <property type="component" value="Unassembled WGS sequence"/>
</dbReference>
<dbReference type="SMART" id="SM00184">
    <property type="entry name" value="RING"/>
    <property type="match status" value="1"/>
</dbReference>
<dbReference type="InterPro" id="IPR001841">
    <property type="entry name" value="Znf_RING"/>
</dbReference>
<keyword evidence="12" id="KW-1185">Reference proteome</keyword>
<dbReference type="Pfam" id="PF13639">
    <property type="entry name" value="zf-RING_2"/>
    <property type="match status" value="1"/>
</dbReference>
<feature type="transmembrane region" description="Helical" evidence="9">
    <location>
        <begin position="241"/>
        <end position="262"/>
    </location>
</feature>
<keyword evidence="7" id="KW-0862">Zinc</keyword>
<evidence type="ECO:0000256" key="6">
    <source>
        <dbReference type="ARBA" id="ARBA00022786"/>
    </source>
</evidence>
<protein>
    <recommendedName>
        <fullName evidence="2">RING-type E3 ubiquitin transferase</fullName>
        <ecNumber evidence="2">2.3.2.27</ecNumber>
    </recommendedName>
</protein>
<feature type="transmembrane region" description="Helical" evidence="9">
    <location>
        <begin position="211"/>
        <end position="234"/>
    </location>
</feature>
<evidence type="ECO:0000256" key="2">
    <source>
        <dbReference type="ARBA" id="ARBA00012483"/>
    </source>
</evidence>
<evidence type="ECO:0000256" key="8">
    <source>
        <dbReference type="PROSITE-ProRule" id="PRU00175"/>
    </source>
</evidence>
<dbReference type="OrthoDB" id="306894at2759"/>
<feature type="transmembrane region" description="Helical" evidence="9">
    <location>
        <begin position="59"/>
        <end position="81"/>
    </location>
</feature>
<dbReference type="GO" id="GO:0061630">
    <property type="term" value="F:ubiquitin protein ligase activity"/>
    <property type="evidence" value="ECO:0007669"/>
    <property type="project" value="UniProtKB-EC"/>
</dbReference>
<keyword evidence="5 8" id="KW-0863">Zinc-finger</keyword>
<feature type="domain" description="RING-type" evidence="10">
    <location>
        <begin position="284"/>
        <end position="323"/>
    </location>
</feature>
<evidence type="ECO:0000256" key="7">
    <source>
        <dbReference type="ARBA" id="ARBA00022833"/>
    </source>
</evidence>
<keyword evidence="9" id="KW-0812">Transmembrane</keyword>
<dbReference type="PANTHER" id="PTHR22937">
    <property type="entry name" value="E3 UBIQUITIN-PROTEIN LIGASE RNF165"/>
    <property type="match status" value="1"/>
</dbReference>
<comment type="caution">
    <text evidence="11">The sequence shown here is derived from an EMBL/GenBank/DDBJ whole genome shotgun (WGS) entry which is preliminary data.</text>
</comment>
<keyword evidence="9" id="KW-1133">Transmembrane helix</keyword>
<evidence type="ECO:0000256" key="3">
    <source>
        <dbReference type="ARBA" id="ARBA00022679"/>
    </source>
</evidence>
<dbReference type="OMA" id="CYEAITF"/>
<evidence type="ECO:0000256" key="9">
    <source>
        <dbReference type="SAM" id="Phobius"/>
    </source>
</evidence>